<keyword evidence="3" id="KW-1185">Reference proteome</keyword>
<dbReference type="EMBL" id="JADFFK010000003">
    <property type="protein sequence ID" value="MBE9636329.1"/>
    <property type="molecule type" value="Genomic_DNA"/>
</dbReference>
<organism evidence="2 3">
    <name type="scientific">Salipiger mangrovisoli</name>
    <dbReference type="NCBI Taxonomy" id="2865933"/>
    <lineage>
        <taxon>Bacteria</taxon>
        <taxon>Pseudomonadati</taxon>
        <taxon>Pseudomonadota</taxon>
        <taxon>Alphaproteobacteria</taxon>
        <taxon>Rhodobacterales</taxon>
        <taxon>Roseobacteraceae</taxon>
        <taxon>Salipiger</taxon>
    </lineage>
</organism>
<reference evidence="2 3" key="1">
    <citation type="journal article" date="2021" name="Int. J. Syst. Evol. Microbiol.">
        <title>Salipiger mangrovisoli sp. nov., isolated from mangrove soil and the proposal for the reclassification of Paraphaeobacter pallidus as Salipiger pallidus comb. nov.</title>
        <authorList>
            <person name="Du J."/>
            <person name="Liu Y."/>
            <person name="Pei T."/>
            <person name="Deng M.R."/>
            <person name="Zhu H."/>
        </authorList>
    </citation>
    <scope>NUCLEOTIDE SEQUENCE [LARGE SCALE GENOMIC DNA]</scope>
    <source>
        <strain evidence="2 3">6D45A</strain>
    </source>
</reference>
<dbReference type="Proteomes" id="UP000607796">
    <property type="component" value="Unassembled WGS sequence"/>
</dbReference>
<accession>A0ABR9WYG0</accession>
<sequence length="102" mass="11201">MPFLMRPHRLPPRSLPALRRVPLLALAVLAGTVAVDAETPVETWEASCARCHREPARLGDALPAPDDAVGMVRLDRFLAGHHLRDAEARAALVAWLAAQRRQ</sequence>
<evidence type="ECO:0000313" key="2">
    <source>
        <dbReference type="EMBL" id="MBE9636329.1"/>
    </source>
</evidence>
<evidence type="ECO:0000313" key="3">
    <source>
        <dbReference type="Proteomes" id="UP000607796"/>
    </source>
</evidence>
<evidence type="ECO:0008006" key="4">
    <source>
        <dbReference type="Google" id="ProtNLM"/>
    </source>
</evidence>
<dbReference type="RefSeq" id="WP_194133654.1">
    <property type="nucleotide sequence ID" value="NZ_JADFFK010000003.1"/>
</dbReference>
<feature type="chain" id="PRO_5046344951" description="Cytochrome c domain-containing protein" evidence="1">
    <location>
        <begin position="38"/>
        <end position="102"/>
    </location>
</feature>
<comment type="caution">
    <text evidence="2">The sequence shown here is derived from an EMBL/GenBank/DDBJ whole genome shotgun (WGS) entry which is preliminary data.</text>
</comment>
<gene>
    <name evidence="2" type="ORF">IQ782_05720</name>
</gene>
<protein>
    <recommendedName>
        <fullName evidence="4">Cytochrome c domain-containing protein</fullName>
    </recommendedName>
</protein>
<evidence type="ECO:0000256" key="1">
    <source>
        <dbReference type="SAM" id="SignalP"/>
    </source>
</evidence>
<feature type="signal peptide" evidence="1">
    <location>
        <begin position="1"/>
        <end position="37"/>
    </location>
</feature>
<name>A0ABR9WYG0_9RHOB</name>
<keyword evidence="1" id="KW-0732">Signal</keyword>
<proteinExistence type="predicted"/>